<dbReference type="GO" id="GO:0033202">
    <property type="term" value="C:DNA helicase complex"/>
    <property type="evidence" value="ECO:0007669"/>
    <property type="project" value="TreeGrafter"/>
</dbReference>
<dbReference type="GO" id="GO:0005829">
    <property type="term" value="C:cytosol"/>
    <property type="evidence" value="ECO:0007669"/>
    <property type="project" value="TreeGrafter"/>
</dbReference>
<reference evidence="20" key="1">
    <citation type="submission" date="2016-10" db="EMBL/GenBank/DDBJ databases">
        <title>Frankia sp. NRRL B-16386 Genome sequencing.</title>
        <authorList>
            <person name="Ghodhbane-Gtari F."/>
            <person name="Swanson E."/>
            <person name="Gueddou A."/>
            <person name="Hezbri K."/>
            <person name="Ktari K."/>
            <person name="Nouioui I."/>
            <person name="Morris K."/>
            <person name="Simpson S."/>
            <person name="Abebe-Akele F."/>
            <person name="Thomas K."/>
            <person name="Gtari M."/>
            <person name="Tisa L.S."/>
        </authorList>
    </citation>
    <scope>NUCLEOTIDE SEQUENCE [LARGE SCALE GENOMIC DNA]</scope>
    <source>
        <strain evidence="20">NRRL B-16386</strain>
    </source>
</reference>
<feature type="domain" description="UvrD-like helicase ATP-binding" evidence="17">
    <location>
        <begin position="18"/>
        <end position="314"/>
    </location>
</feature>
<evidence type="ECO:0000313" key="20">
    <source>
        <dbReference type="Proteomes" id="UP000188929"/>
    </source>
</evidence>
<evidence type="ECO:0000256" key="9">
    <source>
        <dbReference type="ARBA" id="ARBA00023125"/>
    </source>
</evidence>
<accession>A0A1V2IN08</accession>
<dbReference type="GO" id="GO:0043138">
    <property type="term" value="F:3'-5' DNA helicase activity"/>
    <property type="evidence" value="ECO:0007669"/>
    <property type="project" value="UniProtKB-EC"/>
</dbReference>
<organism evidence="19 20">
    <name type="scientific">Pseudofrankia asymbiotica</name>
    <dbReference type="NCBI Taxonomy" id="1834516"/>
    <lineage>
        <taxon>Bacteria</taxon>
        <taxon>Bacillati</taxon>
        <taxon>Actinomycetota</taxon>
        <taxon>Actinomycetes</taxon>
        <taxon>Frankiales</taxon>
        <taxon>Frankiaceae</taxon>
        <taxon>Pseudofrankia</taxon>
    </lineage>
</organism>
<evidence type="ECO:0000256" key="10">
    <source>
        <dbReference type="ARBA" id="ARBA00023204"/>
    </source>
</evidence>
<dbReference type="EC" id="5.6.2.4" evidence="13"/>
<comment type="catalytic activity">
    <reaction evidence="14">
        <text>ATP + H2O = ADP + phosphate + H(+)</text>
        <dbReference type="Rhea" id="RHEA:13065"/>
        <dbReference type="ChEBI" id="CHEBI:15377"/>
        <dbReference type="ChEBI" id="CHEBI:15378"/>
        <dbReference type="ChEBI" id="CHEBI:30616"/>
        <dbReference type="ChEBI" id="CHEBI:43474"/>
        <dbReference type="ChEBI" id="CHEBI:456216"/>
        <dbReference type="EC" id="5.6.2.4"/>
    </reaction>
</comment>
<evidence type="ECO:0000256" key="14">
    <source>
        <dbReference type="ARBA" id="ARBA00048988"/>
    </source>
</evidence>
<evidence type="ECO:0000256" key="5">
    <source>
        <dbReference type="ARBA" id="ARBA00022801"/>
    </source>
</evidence>
<dbReference type="PROSITE" id="PS51198">
    <property type="entry name" value="UVRD_HELICASE_ATP_BIND"/>
    <property type="match status" value="1"/>
</dbReference>
<proteinExistence type="inferred from homology"/>
<dbReference type="GO" id="GO:0004527">
    <property type="term" value="F:exonuclease activity"/>
    <property type="evidence" value="ECO:0007669"/>
    <property type="project" value="UniProtKB-KW"/>
</dbReference>
<keyword evidence="6 15" id="KW-0347">Helicase</keyword>
<keyword evidence="3 15" id="KW-0547">Nucleotide-binding</keyword>
<feature type="region of interest" description="Disordered" evidence="16">
    <location>
        <begin position="1119"/>
        <end position="1141"/>
    </location>
</feature>
<dbReference type="Gene3D" id="3.40.50.300">
    <property type="entry name" value="P-loop containing nucleotide triphosphate hydrolases"/>
    <property type="match status" value="3"/>
</dbReference>
<comment type="similarity">
    <text evidence="1">Belongs to the helicase family. UvrD subfamily.</text>
</comment>
<evidence type="ECO:0000256" key="13">
    <source>
        <dbReference type="ARBA" id="ARBA00034808"/>
    </source>
</evidence>
<dbReference type="InterPro" id="IPR014017">
    <property type="entry name" value="DNA_helicase_UvrD-like_C"/>
</dbReference>
<evidence type="ECO:0000256" key="6">
    <source>
        <dbReference type="ARBA" id="ARBA00022806"/>
    </source>
</evidence>
<feature type="compositionally biased region" description="Basic and acidic residues" evidence="16">
    <location>
        <begin position="1119"/>
        <end position="1129"/>
    </location>
</feature>
<keyword evidence="10" id="KW-0234">DNA repair</keyword>
<keyword evidence="2" id="KW-0540">Nuclease</keyword>
<evidence type="ECO:0000259" key="17">
    <source>
        <dbReference type="PROSITE" id="PS51198"/>
    </source>
</evidence>
<dbReference type="Proteomes" id="UP000188929">
    <property type="component" value="Unassembled WGS sequence"/>
</dbReference>
<keyword evidence="8 15" id="KW-0067">ATP-binding</keyword>
<keyword evidence="20" id="KW-1185">Reference proteome</keyword>
<keyword evidence="9" id="KW-0238">DNA-binding</keyword>
<feature type="compositionally biased region" description="Polar residues" evidence="16">
    <location>
        <begin position="510"/>
        <end position="520"/>
    </location>
</feature>
<feature type="compositionally biased region" description="Basic and acidic residues" evidence="16">
    <location>
        <begin position="1092"/>
        <end position="1104"/>
    </location>
</feature>
<name>A0A1V2IN08_9ACTN</name>
<keyword evidence="5 15" id="KW-0378">Hydrolase</keyword>
<evidence type="ECO:0000256" key="11">
    <source>
        <dbReference type="ARBA" id="ARBA00023235"/>
    </source>
</evidence>
<feature type="compositionally biased region" description="Low complexity" evidence="16">
    <location>
        <begin position="1048"/>
        <end position="1062"/>
    </location>
</feature>
<evidence type="ECO:0000259" key="18">
    <source>
        <dbReference type="PROSITE" id="PS51217"/>
    </source>
</evidence>
<keyword evidence="11" id="KW-0413">Isomerase</keyword>
<dbReference type="PANTHER" id="PTHR11070:SF59">
    <property type="entry name" value="DNA 3'-5' HELICASE"/>
    <property type="match status" value="1"/>
</dbReference>
<keyword evidence="4" id="KW-0227">DNA damage</keyword>
<feature type="binding site" evidence="15">
    <location>
        <begin position="39"/>
        <end position="46"/>
    </location>
    <ligand>
        <name>ATP</name>
        <dbReference type="ChEBI" id="CHEBI:30616"/>
    </ligand>
</feature>
<evidence type="ECO:0000256" key="8">
    <source>
        <dbReference type="ARBA" id="ARBA00022840"/>
    </source>
</evidence>
<comment type="catalytic activity">
    <reaction evidence="12">
        <text>Couples ATP hydrolysis with the unwinding of duplex DNA by translocating in the 3'-5' direction.</text>
        <dbReference type="EC" id="5.6.2.4"/>
    </reaction>
</comment>
<dbReference type="GO" id="GO:0005524">
    <property type="term" value="F:ATP binding"/>
    <property type="evidence" value="ECO:0007669"/>
    <property type="project" value="UniProtKB-UniRule"/>
</dbReference>
<dbReference type="InterPro" id="IPR013986">
    <property type="entry name" value="DExx_box_DNA_helicase_dom_sf"/>
</dbReference>
<dbReference type="Gene3D" id="1.10.10.160">
    <property type="match status" value="1"/>
</dbReference>
<evidence type="ECO:0000256" key="3">
    <source>
        <dbReference type="ARBA" id="ARBA00022741"/>
    </source>
</evidence>
<dbReference type="Pfam" id="PF13361">
    <property type="entry name" value="UvrD_C"/>
    <property type="match status" value="1"/>
</dbReference>
<dbReference type="AlphaFoldDB" id="A0A1V2IN08"/>
<feature type="region of interest" description="Disordered" evidence="16">
    <location>
        <begin position="496"/>
        <end position="532"/>
    </location>
</feature>
<feature type="region of interest" description="Disordered" evidence="16">
    <location>
        <begin position="1046"/>
        <end position="1105"/>
    </location>
</feature>
<dbReference type="InterPro" id="IPR014016">
    <property type="entry name" value="UvrD-like_ATP-bd"/>
</dbReference>
<evidence type="ECO:0000256" key="2">
    <source>
        <dbReference type="ARBA" id="ARBA00022722"/>
    </source>
</evidence>
<evidence type="ECO:0000256" key="4">
    <source>
        <dbReference type="ARBA" id="ARBA00022763"/>
    </source>
</evidence>
<dbReference type="EMBL" id="MOMC01000002">
    <property type="protein sequence ID" value="ONH33866.1"/>
    <property type="molecule type" value="Genomic_DNA"/>
</dbReference>
<sequence length="1195" mass="127589">MRRYRLDRSAPAAWADPARLDEAQRAVLEHPGGALLVLAGPGTGKTTTLVEAVARRVEAGLDLGSVLVLTFSRRAARELSERITARVGAAVGGTVAWTFHSWCYSVLREFPRPGDPPPRLLTGPERFTRLRDLIEGSRELGRPRWPASLEVCLRTRGFAEEVEALFARVREVGFDPAGLGGLAARAGRPDWTALAEFYTDYLDNLGYAGAVDYPELGHRAVTLVEDPEAGQALRARYRAVFVDEYQDTDPAQERLLTALTAGGADLVAFGDPDQSIYAFRGARVRGLLDFPGRFRRADGSPADVRALGMCRRMAPPVLAASRQVATRLPVSGLPVAALRAHRALVPAEQDRAGQVEALSFPTEAAETEAIVDLLRREHLAGGVAWREMAVLTRSADALPPVARALTAAGVPVDMAGDEPPLAARPAAALLLTALRCADAPASLTAADARALLLSPLGGANPAGLRALGRALREHARAAEAAKAEAAAHSRVIADSSTDAALPAKVDSPANVDSPSDTDSLSGGDGPAEPEADVDAARVARGPASSAEMLRAALADPASIPDDIDTALARPVAEVGALLREVRHRLRAGGTPQDALWALWEGTDWPARLRRASASGYGARRRAAETDLDAVVALFDAVGRLGERRGPGGRARGLIADLTSQDFAADNRAGAEIRPDAVRLLTAHRAKGLEWDIVVVRGVQDGAWPDLRAQHSLLGTEQLDAPERGGLRPPETPRDRWAEERRLFYVAVTRARRRLVTTAVDTAGEDGAAGENGSRRSEFLAELGVPVVDGSSWTPRPLTLASLVATLRRVSVDQAASPAARRAARRRLAALAAAADHAGRPLAPPAHPDRWWGVRDVTSSDVPVVPAQEPIRLSGSSLTSLRDCSLRWFLEHEAHAGSPATTAQSFGRVVHALVDEVTSGRTPADLAALDARLDTVWRHVAFEARWRSDQERAAAREALARFLDWHAAKRGRVVVGSEERFSIDLSVDGRPVRLRGSIDRLELDDAGRVHVIDFKTGRAAVGARDLAEHVQLGTYQLAVREGAVDERVAPNAPAEPRLAAPAEASDRPEAPEQPEPPNRGEAPDPANAPGRPEPTRPAEAGDRHAVPGGAELVLLRRDADGDRAGPREPGEPTGSPQVQRQEALPAGRAWVDELLGQAVRTITTETFVPTKGPGCDYCSFRRSCPAWPAEGRQVVD</sequence>
<feature type="domain" description="UvrD-like helicase C-terminal" evidence="18">
    <location>
        <begin position="314"/>
        <end position="687"/>
    </location>
</feature>
<dbReference type="InterPro" id="IPR038726">
    <property type="entry name" value="PDDEXK_AddAB-type"/>
</dbReference>
<dbReference type="PROSITE" id="PS51217">
    <property type="entry name" value="UVRD_HELICASE_CTER"/>
    <property type="match status" value="1"/>
</dbReference>
<dbReference type="InterPro" id="IPR011604">
    <property type="entry name" value="PDDEXK-like_dom_sf"/>
</dbReference>
<dbReference type="InterPro" id="IPR000212">
    <property type="entry name" value="DNA_helicase_UvrD/REP"/>
</dbReference>
<evidence type="ECO:0000256" key="7">
    <source>
        <dbReference type="ARBA" id="ARBA00022839"/>
    </source>
</evidence>
<gene>
    <name evidence="19" type="ORF">BL253_00470</name>
</gene>
<dbReference type="STRING" id="1834516.BL253_00470"/>
<evidence type="ECO:0000313" key="19">
    <source>
        <dbReference type="EMBL" id="ONH33866.1"/>
    </source>
</evidence>
<evidence type="ECO:0000256" key="15">
    <source>
        <dbReference type="PROSITE-ProRule" id="PRU00560"/>
    </source>
</evidence>
<evidence type="ECO:0000256" key="1">
    <source>
        <dbReference type="ARBA" id="ARBA00009922"/>
    </source>
</evidence>
<dbReference type="InterPro" id="IPR027417">
    <property type="entry name" value="P-loop_NTPase"/>
</dbReference>
<dbReference type="Gene3D" id="3.90.320.10">
    <property type="match status" value="1"/>
</dbReference>
<dbReference type="SUPFAM" id="SSF52540">
    <property type="entry name" value="P-loop containing nucleoside triphosphate hydrolases"/>
    <property type="match status" value="1"/>
</dbReference>
<dbReference type="Pfam" id="PF00580">
    <property type="entry name" value="UvrD-helicase"/>
    <property type="match status" value="1"/>
</dbReference>
<comment type="caution">
    <text evidence="19">The sequence shown here is derived from an EMBL/GenBank/DDBJ whole genome shotgun (WGS) entry which is preliminary data.</text>
</comment>
<dbReference type="GO" id="GO:0003677">
    <property type="term" value="F:DNA binding"/>
    <property type="evidence" value="ECO:0007669"/>
    <property type="project" value="UniProtKB-KW"/>
</dbReference>
<dbReference type="Pfam" id="PF12705">
    <property type="entry name" value="PDDEXK_1"/>
    <property type="match status" value="1"/>
</dbReference>
<keyword evidence="7" id="KW-0269">Exonuclease</keyword>
<dbReference type="PANTHER" id="PTHR11070">
    <property type="entry name" value="UVRD / RECB / PCRA DNA HELICASE FAMILY MEMBER"/>
    <property type="match status" value="1"/>
</dbReference>
<protein>
    <recommendedName>
        <fullName evidence="13">DNA 3'-5' helicase</fullName>
        <ecNumber evidence="13">5.6.2.4</ecNumber>
    </recommendedName>
</protein>
<evidence type="ECO:0000256" key="12">
    <source>
        <dbReference type="ARBA" id="ARBA00034617"/>
    </source>
</evidence>
<dbReference type="CDD" id="cd17932">
    <property type="entry name" value="DEXQc_UvrD"/>
    <property type="match status" value="1"/>
</dbReference>
<evidence type="ECO:0000256" key="16">
    <source>
        <dbReference type="SAM" id="MobiDB-lite"/>
    </source>
</evidence>
<dbReference type="GO" id="GO:0000725">
    <property type="term" value="P:recombinational repair"/>
    <property type="evidence" value="ECO:0007669"/>
    <property type="project" value="TreeGrafter"/>
</dbReference>